<keyword evidence="3" id="KW-0391">Immunity</keyword>
<dbReference type="PANTHER" id="PTHR10504">
    <property type="entry name" value="BACTERICIDAL PERMEABILITY-INCREASING BPI PROTEIN-RELATED"/>
    <property type="match status" value="1"/>
</dbReference>
<comment type="domain">
    <text evidence="3">The N-terminal region may be exposed to the interior of the granule, whereas the C-terminal portion may be embedded in the membrane. During phagocytosis and degranulation, proteases may be released and activated and cleave BPI at the junction of the N- and C-terminal portions of the molecule, providing controlled release of the N-terminal antibacterial fragment when bacteria are ingested.</text>
</comment>
<dbReference type="Pfam" id="PF02886">
    <property type="entry name" value="LBP_BPI_CETP_C"/>
    <property type="match status" value="1"/>
</dbReference>
<keyword evidence="6" id="KW-1185">Reference proteome</keyword>
<comment type="caution">
    <text evidence="5">The sequence shown here is derived from an EMBL/GenBank/DDBJ whole genome shotgun (WGS) entry which is preliminary data.</text>
</comment>
<dbReference type="Pfam" id="PF01273">
    <property type="entry name" value="LBP_BPI_CETP"/>
    <property type="match status" value="1"/>
</dbReference>
<evidence type="ECO:0000256" key="3">
    <source>
        <dbReference type="RuleBase" id="RU369039"/>
    </source>
</evidence>
<keyword evidence="3" id="KW-0732">Signal</keyword>
<comment type="function">
    <text evidence="3">The cytotoxic action of BPI is limited to many species of Gram-negative bacteria; this specificity may be explained by a strong affinity of the very basic N-terminal half for the negatively charged lipopolysaccharides that are unique to the Gram-negative bacterial outer envelope.</text>
</comment>
<comment type="subunit">
    <text evidence="3">Monomer. Homodimer; disulfide-linked.</text>
</comment>
<dbReference type="AlphaFoldDB" id="V8PA17"/>
<sequence length="585" mass="66182">MKLLEQELRTRIFPDETGTEKYFFGIIDYTVSSDYQGEVKISILELSITTNMIVAQNNRGDLLVSVQNCQLSTGNIEVQLNSEGRWYYNAFVQHLEKVIRTRLESQLCLNVILRIQKETEVLKGLKGVFQINPFIQVKYSLITPPEVFKSYVDLDFKVSVYFSSNHTESPFVAAPFTLPEKNNYMLFGGISESLLNSITLTYYTTRVSKHSSYFNLTTDTLSGIIPQVMQHYTKSHPVRMKLMVTAAPVLRLQNNSFTIEIPCFVVVSALLSNSMIKPIFAVNASIGLKANAVIAKQKLIVLLQLQRLYLSLTYSSIGSFQVQRLKNFLSYSLQNTVIPPITGNQFGVELLKQKLKEKTSEDWNGESTYGFFALNYTISKIRIDNVEFPNTSLSLISGTGIKLLVENASAIATADWSVETWLLWLYTYSTASLVTSLCSMLATNLCQQVNFVIQKINKDFSQYPGISEYFLQSASLAYYTSGAFTISAEQEEMISHIYAKPLPVIMNLRIIDAPVISLHDNKSILEFSASMEVLAKMPNSTTESMFTLNIVVIKLKDGFPLPVLDPIILMKPNIRIYEQLMYIYR</sequence>
<dbReference type="EMBL" id="AZIM01000372">
    <property type="protein sequence ID" value="ETE71394.1"/>
    <property type="molecule type" value="Genomic_DNA"/>
</dbReference>
<dbReference type="GO" id="GO:0045087">
    <property type="term" value="P:innate immune response"/>
    <property type="evidence" value="ECO:0007669"/>
    <property type="project" value="UniProtKB-UniRule"/>
</dbReference>
<keyword evidence="3" id="KW-0964">Secreted</keyword>
<protein>
    <recommendedName>
        <fullName evidence="3">Bactericidal permeability-increasing protein</fullName>
        <shortName evidence="3">BPI</shortName>
    </recommendedName>
</protein>
<dbReference type="InterPro" id="IPR017943">
    <property type="entry name" value="Bactericidal_perm-incr_a/b_dom"/>
</dbReference>
<organism evidence="5 6">
    <name type="scientific">Ophiophagus hannah</name>
    <name type="common">King cobra</name>
    <name type="synonym">Naja hannah</name>
    <dbReference type="NCBI Taxonomy" id="8665"/>
    <lineage>
        <taxon>Eukaryota</taxon>
        <taxon>Metazoa</taxon>
        <taxon>Chordata</taxon>
        <taxon>Craniata</taxon>
        <taxon>Vertebrata</taxon>
        <taxon>Euteleostomi</taxon>
        <taxon>Lepidosauria</taxon>
        <taxon>Squamata</taxon>
        <taxon>Bifurcata</taxon>
        <taxon>Unidentata</taxon>
        <taxon>Episquamata</taxon>
        <taxon>Toxicofera</taxon>
        <taxon>Serpentes</taxon>
        <taxon>Colubroidea</taxon>
        <taxon>Elapidae</taxon>
        <taxon>Elapinae</taxon>
        <taxon>Ophiophagus</taxon>
    </lineage>
</organism>
<dbReference type="InterPro" id="IPR001124">
    <property type="entry name" value="Lipid-bd_serum_glycop_C"/>
</dbReference>
<evidence type="ECO:0000313" key="5">
    <source>
        <dbReference type="EMBL" id="ETE71394.1"/>
    </source>
</evidence>
<dbReference type="OrthoDB" id="9938407at2759"/>
<dbReference type="GO" id="GO:0050829">
    <property type="term" value="P:defense response to Gram-negative bacterium"/>
    <property type="evidence" value="ECO:0007669"/>
    <property type="project" value="UniProtKB-UniRule"/>
</dbReference>
<keyword evidence="2 3" id="KW-1015">Disulfide bond</keyword>
<dbReference type="GO" id="GO:0008289">
    <property type="term" value="F:lipid binding"/>
    <property type="evidence" value="ECO:0007669"/>
    <property type="project" value="InterPro"/>
</dbReference>
<name>V8PA17_OPHHA</name>
<dbReference type="SMART" id="SM00329">
    <property type="entry name" value="BPI2"/>
    <property type="match status" value="1"/>
</dbReference>
<evidence type="ECO:0000256" key="1">
    <source>
        <dbReference type="ARBA" id="ARBA00007292"/>
    </source>
</evidence>
<feature type="domain" description="Lipid-binding serum glycoprotein C-terminal" evidence="4">
    <location>
        <begin position="180"/>
        <end position="376"/>
    </location>
</feature>
<dbReference type="PANTHER" id="PTHR10504:SF17">
    <property type="entry name" value="BPI FOLD-CONTAINING FAMILY C PROTEIN"/>
    <property type="match status" value="1"/>
</dbReference>
<dbReference type="InterPro" id="IPR017942">
    <property type="entry name" value="Lipid-bd_serum_glycop_N"/>
</dbReference>
<evidence type="ECO:0000259" key="4">
    <source>
        <dbReference type="SMART" id="SM00329"/>
    </source>
</evidence>
<dbReference type="GO" id="GO:0005615">
    <property type="term" value="C:extracellular space"/>
    <property type="evidence" value="ECO:0007669"/>
    <property type="project" value="UniProtKB-UniRule"/>
</dbReference>
<dbReference type="SUPFAM" id="SSF55394">
    <property type="entry name" value="Bactericidal permeability-increasing protein, BPI"/>
    <property type="match status" value="4"/>
</dbReference>
<keyword evidence="3" id="KW-0044">Antibiotic</keyword>
<comment type="similarity">
    <text evidence="1">Belongs to the BPI/LBP/Plunc superfamily. BPI/LBP family.</text>
</comment>
<dbReference type="InterPro" id="IPR032942">
    <property type="entry name" value="BPI/LBP/Plunc"/>
</dbReference>
<comment type="domain">
    <text evidence="3">The N- and C-terminal barrels adopt an identical fold despite having only 13% of conserved residues.</text>
</comment>
<keyword evidence="3" id="KW-0929">Antimicrobial</keyword>
<evidence type="ECO:0000313" key="6">
    <source>
        <dbReference type="Proteomes" id="UP000018936"/>
    </source>
</evidence>
<evidence type="ECO:0000256" key="2">
    <source>
        <dbReference type="ARBA" id="ARBA00023157"/>
    </source>
</evidence>
<proteinExistence type="inferred from homology"/>
<reference evidence="5 6" key="1">
    <citation type="journal article" date="2013" name="Proc. Natl. Acad. Sci. U.S.A.">
        <title>The king cobra genome reveals dynamic gene evolution and adaptation in the snake venom system.</title>
        <authorList>
            <person name="Vonk F.J."/>
            <person name="Casewell N.R."/>
            <person name="Henkel C.V."/>
            <person name="Heimberg A.M."/>
            <person name="Jansen H.J."/>
            <person name="McCleary R.J."/>
            <person name="Kerkkamp H.M."/>
            <person name="Vos R.A."/>
            <person name="Guerreiro I."/>
            <person name="Calvete J.J."/>
            <person name="Wuster W."/>
            <person name="Woods A.E."/>
            <person name="Logan J.M."/>
            <person name="Harrison R.A."/>
            <person name="Castoe T.A."/>
            <person name="de Koning A.P."/>
            <person name="Pollock D.D."/>
            <person name="Yandell M."/>
            <person name="Calderon D."/>
            <person name="Renjifo C."/>
            <person name="Currier R.B."/>
            <person name="Salgado D."/>
            <person name="Pla D."/>
            <person name="Sanz L."/>
            <person name="Hyder A.S."/>
            <person name="Ribeiro J.M."/>
            <person name="Arntzen J.W."/>
            <person name="van den Thillart G.E."/>
            <person name="Boetzer M."/>
            <person name="Pirovano W."/>
            <person name="Dirks R.P."/>
            <person name="Spaink H.P."/>
            <person name="Duboule D."/>
            <person name="McGlinn E."/>
            <person name="Kini R.M."/>
            <person name="Richardson M.K."/>
        </authorList>
    </citation>
    <scope>NUCLEOTIDE SEQUENCE</scope>
    <source>
        <tissue evidence="5">Blood</tissue>
    </source>
</reference>
<dbReference type="Gene3D" id="3.15.10.10">
    <property type="entry name" value="Bactericidal permeability-increasing protein, domain 1"/>
    <property type="match status" value="2"/>
</dbReference>
<keyword evidence="3" id="KW-0399">Innate immunity</keyword>
<comment type="subcellular location">
    <subcellularLocation>
        <location evidence="3">Secreted</location>
    </subcellularLocation>
</comment>
<dbReference type="Gene3D" id="3.15.20.10">
    <property type="entry name" value="Bactericidal permeability-increasing protein, domain 2"/>
    <property type="match status" value="2"/>
</dbReference>
<accession>V8PA17</accession>
<keyword evidence="3" id="KW-0325">Glycoprotein</keyword>
<feature type="non-terminal residue" evidence="5">
    <location>
        <position position="585"/>
    </location>
</feature>
<gene>
    <name evidence="5" type="primary">BPIFC</name>
    <name evidence="5" type="ORF">L345_02789</name>
</gene>
<dbReference type="Proteomes" id="UP000018936">
    <property type="component" value="Unassembled WGS sequence"/>
</dbReference>